<feature type="region of interest" description="Disordered" evidence="2">
    <location>
        <begin position="118"/>
        <end position="144"/>
    </location>
</feature>
<evidence type="ECO:0000313" key="3">
    <source>
        <dbReference type="EMBL" id="CAJ1392246.1"/>
    </source>
</evidence>
<evidence type="ECO:0000256" key="1">
    <source>
        <dbReference type="SAM" id="Coils"/>
    </source>
</evidence>
<dbReference type="Proteomes" id="UP001178507">
    <property type="component" value="Unassembled WGS sequence"/>
</dbReference>
<keyword evidence="4" id="KW-1185">Reference proteome</keyword>
<feature type="coiled-coil region" evidence="1">
    <location>
        <begin position="79"/>
        <end position="106"/>
    </location>
</feature>
<keyword evidence="1" id="KW-0175">Coiled coil</keyword>
<organism evidence="3 4">
    <name type="scientific">Effrenium voratum</name>
    <dbReference type="NCBI Taxonomy" id="2562239"/>
    <lineage>
        <taxon>Eukaryota</taxon>
        <taxon>Sar</taxon>
        <taxon>Alveolata</taxon>
        <taxon>Dinophyceae</taxon>
        <taxon>Suessiales</taxon>
        <taxon>Symbiodiniaceae</taxon>
        <taxon>Effrenium</taxon>
    </lineage>
</organism>
<evidence type="ECO:0000256" key="2">
    <source>
        <dbReference type="SAM" id="MobiDB-lite"/>
    </source>
</evidence>
<name>A0AA36N2M3_9DINO</name>
<proteinExistence type="predicted"/>
<accession>A0AA36N2M3</accession>
<dbReference type="AlphaFoldDB" id="A0AA36N2M3"/>
<evidence type="ECO:0000313" key="4">
    <source>
        <dbReference type="Proteomes" id="UP001178507"/>
    </source>
</evidence>
<comment type="caution">
    <text evidence="3">The sequence shown here is derived from an EMBL/GenBank/DDBJ whole genome shotgun (WGS) entry which is preliminary data.</text>
</comment>
<protein>
    <submittedName>
        <fullName evidence="3">Uncharacterized protein</fullName>
    </submittedName>
</protein>
<dbReference type="EMBL" id="CAUJNA010002302">
    <property type="protein sequence ID" value="CAJ1392246.1"/>
    <property type="molecule type" value="Genomic_DNA"/>
</dbReference>
<reference evidence="3" key="1">
    <citation type="submission" date="2023-08" db="EMBL/GenBank/DDBJ databases">
        <authorList>
            <person name="Chen Y."/>
            <person name="Shah S."/>
            <person name="Dougan E. K."/>
            <person name="Thang M."/>
            <person name="Chan C."/>
        </authorList>
    </citation>
    <scope>NUCLEOTIDE SEQUENCE</scope>
</reference>
<sequence length="349" mass="38541">MGLVQISAEKRCEGFNQRRGPERDASPVTLDPDLDPSSCRDMSFDRSAAERLASDCAASMHEAARRFSAGIQELLDHAAAEAARERQQILEESTALARERQRLEEAWQHLNLERARMEAGGPVSSGHKPNLYPSPRETEQEASLSTSRFSTVAGGPIPNHYIVTVADRAYTVLPLKEPNASSLGHELWNHVVEVPEGWEVLSSQMEGFYHAISVLGQQRWGAMVLGVRNARRGFDAYWTPLFGDGSFAAQLCEADVDWIEPAGPAEEPQRRFRMTYSGLRLVIRKANQSFQATGAKQATAGPQTQTPRMQVAYSPGQGMPAPVYQNGMYPMRPIGVMQPGVTMLPGTYR</sequence>
<gene>
    <name evidence="3" type="ORF">EVOR1521_LOCUS17391</name>
</gene>